<dbReference type="Proteomes" id="UP000717364">
    <property type="component" value="Unassembled WGS sequence"/>
</dbReference>
<dbReference type="PANTHER" id="PTHR16222">
    <property type="entry name" value="ADP-RIBOSYLGLYCOHYDROLASE"/>
    <property type="match status" value="1"/>
</dbReference>
<organism evidence="2 3">
    <name type="scientific">Leptothoe spongobia TAU-MAC 1115</name>
    <dbReference type="NCBI Taxonomy" id="1967444"/>
    <lineage>
        <taxon>Bacteria</taxon>
        <taxon>Bacillati</taxon>
        <taxon>Cyanobacteriota</taxon>
        <taxon>Cyanophyceae</taxon>
        <taxon>Nodosilineales</taxon>
        <taxon>Cymatolegaceae</taxon>
        <taxon>Leptothoe</taxon>
        <taxon>Leptothoe spongobia</taxon>
    </lineage>
</organism>
<reference evidence="2" key="2">
    <citation type="journal article" date="2021" name="Mar. Drugs">
        <title>Genome Reduction and Secondary Metabolism of the Marine Sponge-Associated Cyanobacterium Leptothoe.</title>
        <authorList>
            <person name="Konstantinou D."/>
            <person name="Popin R.V."/>
            <person name="Fewer D.P."/>
            <person name="Sivonen K."/>
            <person name="Gkelis S."/>
        </authorList>
    </citation>
    <scope>NUCLEOTIDE SEQUENCE</scope>
    <source>
        <strain evidence="2">TAU-MAC 1115</strain>
    </source>
</reference>
<dbReference type="PANTHER" id="PTHR16222:SF12">
    <property type="entry name" value="ADP-RIBOSYLGLYCOHYDROLASE-RELATED"/>
    <property type="match status" value="1"/>
</dbReference>
<dbReference type="Pfam" id="PF03747">
    <property type="entry name" value="ADP_ribosyl_GH"/>
    <property type="match status" value="1"/>
</dbReference>
<keyword evidence="1" id="KW-0479">Metal-binding</keyword>
<reference evidence="2" key="1">
    <citation type="submission" date="2020-11" db="EMBL/GenBank/DDBJ databases">
        <authorList>
            <person name="Konstantinou D."/>
            <person name="Gkelis S."/>
            <person name="Popin R."/>
            <person name="Fewer D."/>
            <person name="Sivonen K."/>
        </authorList>
    </citation>
    <scope>NUCLEOTIDE SEQUENCE</scope>
    <source>
        <strain evidence="2">TAU-MAC 1115</strain>
    </source>
</reference>
<gene>
    <name evidence="2" type="ORF">IXB50_08930</name>
</gene>
<dbReference type="Gene3D" id="1.10.4080.10">
    <property type="entry name" value="ADP-ribosylation/Crystallin J1"/>
    <property type="match status" value="1"/>
</dbReference>
<comment type="cofactor">
    <cofactor evidence="1">
        <name>Mg(2+)</name>
        <dbReference type="ChEBI" id="CHEBI:18420"/>
    </cofactor>
    <text evidence="1">Binds 2 magnesium ions per subunit.</text>
</comment>
<dbReference type="InterPro" id="IPR050792">
    <property type="entry name" value="ADP-ribosylglycohydrolase"/>
</dbReference>
<evidence type="ECO:0000313" key="3">
    <source>
        <dbReference type="Proteomes" id="UP000717364"/>
    </source>
</evidence>
<dbReference type="InterPro" id="IPR005502">
    <property type="entry name" value="Ribosyl_crysJ1"/>
</dbReference>
<accession>A0A947DGK8</accession>
<protein>
    <submittedName>
        <fullName evidence="2">ADP-ribosylglycohydrolase family protein</fullName>
    </submittedName>
</protein>
<keyword evidence="3" id="KW-1185">Reference proteome</keyword>
<dbReference type="SUPFAM" id="SSF101478">
    <property type="entry name" value="ADP-ribosylglycohydrolase"/>
    <property type="match status" value="1"/>
</dbReference>
<feature type="binding site" evidence="1">
    <location>
        <position position="32"/>
    </location>
    <ligand>
        <name>Mg(2+)</name>
        <dbReference type="ChEBI" id="CHEBI:18420"/>
        <label>1</label>
    </ligand>
</feature>
<proteinExistence type="predicted"/>
<dbReference type="InterPro" id="IPR036705">
    <property type="entry name" value="Ribosyl_crysJ1_sf"/>
</dbReference>
<feature type="binding site" evidence="1">
    <location>
        <position position="211"/>
    </location>
    <ligand>
        <name>Mg(2+)</name>
        <dbReference type="ChEBI" id="CHEBI:18420"/>
        <label>1</label>
    </ligand>
</feature>
<name>A0A947DGK8_9CYAN</name>
<sequence>MLGAILGDAIGSAHQRTKIQDFELTTPNSHWTENTIFILATADYLLYGGEYEESYSRWYEWYPQIKGGYNNSFSEWAKTNGLKPYYSCRNDVAVRAVPIAYAFDSLKEVMEEAERSALVSHNHPEGIKGAQATAAAIFLAKTKAPKETISELLSNIFGYNLQMSYKDVQKSYHYSALAADTVEAAILAFLHSTDFEDAVRKAIFLGGDAKTLAAITGGMAEAFYPKVPKSFQKWGWELLDEGQQDLISEFQAEFIKTEARQARAA</sequence>
<keyword evidence="1" id="KW-0460">Magnesium</keyword>
<feature type="binding site" evidence="1">
    <location>
        <position position="208"/>
    </location>
    <ligand>
        <name>Mg(2+)</name>
        <dbReference type="ChEBI" id="CHEBI:18420"/>
        <label>1</label>
    </ligand>
</feature>
<dbReference type="GO" id="GO:0046872">
    <property type="term" value="F:metal ion binding"/>
    <property type="evidence" value="ECO:0007669"/>
    <property type="project" value="UniProtKB-KW"/>
</dbReference>
<dbReference type="EMBL" id="JADOES010000013">
    <property type="protein sequence ID" value="MBT9315546.1"/>
    <property type="molecule type" value="Genomic_DNA"/>
</dbReference>
<comment type="caution">
    <text evidence="2">The sequence shown here is derived from an EMBL/GenBank/DDBJ whole genome shotgun (WGS) entry which is preliminary data.</text>
</comment>
<evidence type="ECO:0000313" key="2">
    <source>
        <dbReference type="EMBL" id="MBT9315546.1"/>
    </source>
</evidence>
<evidence type="ECO:0000256" key="1">
    <source>
        <dbReference type="PIRSR" id="PIRSR605502-1"/>
    </source>
</evidence>
<dbReference type="RefSeq" id="WP_215608616.1">
    <property type="nucleotide sequence ID" value="NZ_JADOES010000013.1"/>
</dbReference>
<dbReference type="AlphaFoldDB" id="A0A947DGK8"/>